<keyword evidence="2" id="KW-1185">Reference proteome</keyword>
<organism evidence="1 2">
    <name type="scientific">Karstenula rhodostoma CBS 690.94</name>
    <dbReference type="NCBI Taxonomy" id="1392251"/>
    <lineage>
        <taxon>Eukaryota</taxon>
        <taxon>Fungi</taxon>
        <taxon>Dikarya</taxon>
        <taxon>Ascomycota</taxon>
        <taxon>Pezizomycotina</taxon>
        <taxon>Dothideomycetes</taxon>
        <taxon>Pleosporomycetidae</taxon>
        <taxon>Pleosporales</taxon>
        <taxon>Massarineae</taxon>
        <taxon>Didymosphaeriaceae</taxon>
        <taxon>Karstenula</taxon>
    </lineage>
</organism>
<comment type="caution">
    <text evidence="1">The sequence shown here is derived from an EMBL/GenBank/DDBJ whole genome shotgun (WGS) entry which is preliminary data.</text>
</comment>
<evidence type="ECO:0000313" key="1">
    <source>
        <dbReference type="EMBL" id="KAF2438315.1"/>
    </source>
</evidence>
<evidence type="ECO:0000313" key="2">
    <source>
        <dbReference type="Proteomes" id="UP000799764"/>
    </source>
</evidence>
<sequence length="119" mass="13553">MQLLLNKASELPALLERYYEMVDPKEASDIITVEELRKGFRNILASFREWELMLHSEAPSPAFWSTSNPSSSWSSDVHALWFPNIMTTNSLTHCWAFEIIAKRHLSMLAGADSTSTRHG</sequence>
<accession>A0A9P4P6J9</accession>
<dbReference type="Proteomes" id="UP000799764">
    <property type="component" value="Unassembled WGS sequence"/>
</dbReference>
<dbReference type="OrthoDB" id="4491390at2759"/>
<dbReference type="AlphaFoldDB" id="A0A9P4P6J9"/>
<protein>
    <submittedName>
        <fullName evidence="1">Uncharacterized protein</fullName>
    </submittedName>
</protein>
<name>A0A9P4P6J9_9PLEO</name>
<proteinExistence type="predicted"/>
<gene>
    <name evidence="1" type="ORF">P171DRAFT_490984</name>
</gene>
<dbReference type="EMBL" id="MU001512">
    <property type="protein sequence ID" value="KAF2438315.1"/>
    <property type="molecule type" value="Genomic_DNA"/>
</dbReference>
<reference evidence="1" key="1">
    <citation type="journal article" date="2020" name="Stud. Mycol.">
        <title>101 Dothideomycetes genomes: a test case for predicting lifestyles and emergence of pathogens.</title>
        <authorList>
            <person name="Haridas S."/>
            <person name="Albert R."/>
            <person name="Binder M."/>
            <person name="Bloem J."/>
            <person name="Labutti K."/>
            <person name="Salamov A."/>
            <person name="Andreopoulos B."/>
            <person name="Baker S."/>
            <person name="Barry K."/>
            <person name="Bills G."/>
            <person name="Bluhm B."/>
            <person name="Cannon C."/>
            <person name="Castanera R."/>
            <person name="Culley D."/>
            <person name="Daum C."/>
            <person name="Ezra D."/>
            <person name="Gonzalez J."/>
            <person name="Henrissat B."/>
            <person name="Kuo A."/>
            <person name="Liang C."/>
            <person name="Lipzen A."/>
            <person name="Lutzoni F."/>
            <person name="Magnuson J."/>
            <person name="Mondo S."/>
            <person name="Nolan M."/>
            <person name="Ohm R."/>
            <person name="Pangilinan J."/>
            <person name="Park H.-J."/>
            <person name="Ramirez L."/>
            <person name="Alfaro M."/>
            <person name="Sun H."/>
            <person name="Tritt A."/>
            <person name="Yoshinaga Y."/>
            <person name="Zwiers L.-H."/>
            <person name="Turgeon B."/>
            <person name="Goodwin S."/>
            <person name="Spatafora J."/>
            <person name="Crous P."/>
            <person name="Grigoriev I."/>
        </authorList>
    </citation>
    <scope>NUCLEOTIDE SEQUENCE</scope>
    <source>
        <strain evidence="1">CBS 690.94</strain>
    </source>
</reference>